<feature type="domain" description="Conserved oligomeric Golgi complex subunit 5 helical" evidence="6">
    <location>
        <begin position="177"/>
        <end position="357"/>
    </location>
</feature>
<gene>
    <name evidence="7" type="ORF">C6P45_002924</name>
</gene>
<evidence type="ECO:0000313" key="8">
    <source>
        <dbReference type="Proteomes" id="UP000750334"/>
    </source>
</evidence>
<comment type="subcellular location">
    <subcellularLocation>
        <location evidence="1">Golgi apparatus membrane</location>
        <topology evidence="1">Peripheral membrane protein</topology>
    </subcellularLocation>
</comment>
<name>A0A9P6VWA6_MAUEX</name>
<feature type="domain" description="Conserved oligomeric Golgi complex subunit 5 N-terminal" evidence="5">
    <location>
        <begin position="10"/>
        <end position="142"/>
    </location>
</feature>
<dbReference type="GO" id="GO:0006891">
    <property type="term" value="P:intra-Golgi vesicle-mediated transport"/>
    <property type="evidence" value="ECO:0007669"/>
    <property type="project" value="InterPro"/>
</dbReference>
<keyword evidence="3" id="KW-0333">Golgi apparatus</keyword>
<dbReference type="Proteomes" id="UP000750334">
    <property type="component" value="Unassembled WGS sequence"/>
</dbReference>
<keyword evidence="4" id="KW-0472">Membrane</keyword>
<dbReference type="OrthoDB" id="18786at2759"/>
<proteinExistence type="predicted"/>
<dbReference type="PANTHER" id="PTHR13228">
    <property type="entry name" value="CONSERVED OLIGOMERIC GOLGI COMPLEX COMPONENT 5"/>
    <property type="match status" value="1"/>
</dbReference>
<reference evidence="7 8" key="1">
    <citation type="submission" date="2020-11" db="EMBL/GenBank/DDBJ databases">
        <title>Kefir isolates.</title>
        <authorList>
            <person name="Marcisauskas S."/>
            <person name="Kim Y."/>
            <person name="Blasche S."/>
        </authorList>
    </citation>
    <scope>NUCLEOTIDE SEQUENCE [LARGE SCALE GENOMIC DNA]</scope>
    <source>
        <strain evidence="7 8">OG2</strain>
    </source>
</reference>
<dbReference type="Pfam" id="PF10392">
    <property type="entry name" value="COG5_N"/>
    <property type="match status" value="1"/>
</dbReference>
<dbReference type="GO" id="GO:0000139">
    <property type="term" value="C:Golgi membrane"/>
    <property type="evidence" value="ECO:0007669"/>
    <property type="project" value="UniProtKB-SubCell"/>
</dbReference>
<evidence type="ECO:0000256" key="3">
    <source>
        <dbReference type="ARBA" id="ARBA00023034"/>
    </source>
</evidence>
<evidence type="ECO:0000259" key="6">
    <source>
        <dbReference type="Pfam" id="PF20649"/>
    </source>
</evidence>
<evidence type="ECO:0000256" key="1">
    <source>
        <dbReference type="ARBA" id="ARBA00004395"/>
    </source>
</evidence>
<dbReference type="GO" id="GO:0017119">
    <property type="term" value="C:Golgi transport complex"/>
    <property type="evidence" value="ECO:0007669"/>
    <property type="project" value="InterPro"/>
</dbReference>
<comment type="caution">
    <text evidence="7">The sequence shown here is derived from an EMBL/GenBank/DDBJ whole genome shotgun (WGS) entry which is preliminary data.</text>
</comment>
<dbReference type="AlphaFoldDB" id="A0A9P6VWA6"/>
<sequence>MSVNVADFDEFLTEDFNEVKFANDLLISTNNGPDTTTLDIDTPVKKVNYDITEIESRIDSLINANPTTMVNQIYKEKSIDDTIHNGLKTSLQYLDISYQRLKDDVLTPYTRAQKLQSILSKIHQTSNILRDALIYIHLATKIQELMDEEQKLSLEKVSQVTILYSQLQMAVQENVNLKSLQVIKTLEIQIGRDYRKKLLDYLVLSLTKECLNVFKIQNNKDTIKTLAKNLFILSPTEFCNTIDKIILSHVSTNSHILAKTINSVKTFPNSFDEIATKGRSMYILERILGDVKVKNNSNLLAEYSSQGRFQGMGVRDLFWSRIATNFKKEIDISFKRGGPVGKSLQKNQNILRDSITKSMSKSSDRNDYQRYADMMMKSLTILSSEDRA</sequence>
<protein>
    <recommendedName>
        <fullName evidence="2">Conserved oligomeric Golgi complex subunit 5</fullName>
    </recommendedName>
</protein>
<dbReference type="PANTHER" id="PTHR13228:SF3">
    <property type="entry name" value="CONSERVED OLIGOMERIC GOLGI COMPLEX SUBUNIT 5"/>
    <property type="match status" value="1"/>
</dbReference>
<dbReference type="InterPro" id="IPR049176">
    <property type="entry name" value="COG5_N"/>
</dbReference>
<accession>A0A9P6VWA6</accession>
<evidence type="ECO:0000256" key="2">
    <source>
        <dbReference type="ARBA" id="ARBA00020974"/>
    </source>
</evidence>
<dbReference type="Pfam" id="PF20649">
    <property type="entry name" value="COG5_C"/>
    <property type="match status" value="1"/>
</dbReference>
<evidence type="ECO:0000256" key="4">
    <source>
        <dbReference type="ARBA" id="ARBA00023136"/>
    </source>
</evidence>
<organism evidence="7 8">
    <name type="scientific">Maudiozyma exigua</name>
    <name type="common">Yeast</name>
    <name type="synonym">Kazachstania exigua</name>
    <dbReference type="NCBI Taxonomy" id="34358"/>
    <lineage>
        <taxon>Eukaryota</taxon>
        <taxon>Fungi</taxon>
        <taxon>Dikarya</taxon>
        <taxon>Ascomycota</taxon>
        <taxon>Saccharomycotina</taxon>
        <taxon>Saccharomycetes</taxon>
        <taxon>Saccharomycetales</taxon>
        <taxon>Saccharomycetaceae</taxon>
        <taxon>Maudiozyma</taxon>
    </lineage>
</organism>
<evidence type="ECO:0000313" key="7">
    <source>
        <dbReference type="EMBL" id="KAG0655636.1"/>
    </source>
</evidence>
<evidence type="ECO:0000259" key="5">
    <source>
        <dbReference type="Pfam" id="PF10392"/>
    </source>
</evidence>
<keyword evidence="8" id="KW-1185">Reference proteome</keyword>
<dbReference type="InterPro" id="IPR019465">
    <property type="entry name" value="Cog5"/>
</dbReference>
<dbReference type="InterPro" id="IPR048485">
    <property type="entry name" value="COG5_helical"/>
</dbReference>
<dbReference type="EMBL" id="PUHR01000288">
    <property type="protein sequence ID" value="KAG0655636.1"/>
    <property type="molecule type" value="Genomic_DNA"/>
</dbReference>